<accession>A0AAW0RVC0</accession>
<proteinExistence type="predicted"/>
<name>A0AAW0RVC0_9HYPO</name>
<dbReference type="GO" id="GO:0003676">
    <property type="term" value="F:nucleic acid binding"/>
    <property type="evidence" value="ECO:0007669"/>
    <property type="project" value="InterPro"/>
</dbReference>
<feature type="compositionally biased region" description="Acidic residues" evidence="1">
    <location>
        <begin position="298"/>
        <end position="325"/>
    </location>
</feature>
<sequence>MTAEAATKPKNPCTVSPETTEDGYVRLHITPFDADLLKIVVPAAALPNARNISYHSIETFPEKRFGFVELPQMDADKIKKKLNGMVLKGSKMRVEKARPEKRIEPDPADDTDKARKKSKAKKDSDDAAQPKKRKREMGVVDGVMLDDRKVKRGWTEPADYKNKKRSKDSTKEIKSTEKDSKRKQSRSKYIEKEECLLKTRMPPNEMRNLPEEDASISKKKKKGSSRQVTVHEFEKTTKYMSFLRSAAPETEGKPATEFIEGKGWVDEDGNVVEVVKEKEVRKPQPKKAKKKQVASPEPESEDESTSDSDTSSDDTSSEEESEDEPSEKVEKPTSNKSAVDASDGSSASDATNSGSDGSEPGTHAPDTTKHAASKPLLIDIPPPPITPKAVHPLEALYKRSKPDESGTTTPGADKGGFSFFGGQDNEEAEEEDTVDSGMPSVPMTPYTKQDFEWRNIRSAAPTPDTVHPARMRSFFPPMDEDAEMAEAEEKEEEEGEEEEGEDGDYDEEGADKGAGAPDQQATSDFQKWFWENRRDLNRSWMTRRKTAAKEKRHRDNKARASKAA</sequence>
<evidence type="ECO:0008006" key="4">
    <source>
        <dbReference type="Google" id="ProtNLM"/>
    </source>
</evidence>
<keyword evidence="3" id="KW-1185">Reference proteome</keyword>
<feature type="region of interest" description="Disordered" evidence="1">
    <location>
        <begin position="539"/>
        <end position="564"/>
    </location>
</feature>
<gene>
    <name evidence="2" type="ORF">G3M48_003773</name>
</gene>
<feature type="region of interest" description="Disordered" evidence="1">
    <location>
        <begin position="244"/>
        <end position="526"/>
    </location>
</feature>
<dbReference type="SUPFAM" id="SSF54928">
    <property type="entry name" value="RNA-binding domain, RBD"/>
    <property type="match status" value="1"/>
</dbReference>
<feature type="region of interest" description="Disordered" evidence="1">
    <location>
        <begin position="89"/>
        <end position="232"/>
    </location>
</feature>
<feature type="compositionally biased region" description="Acidic residues" evidence="1">
    <location>
        <begin position="478"/>
        <end position="509"/>
    </location>
</feature>
<comment type="caution">
    <text evidence="2">The sequence shown here is derived from an EMBL/GenBank/DDBJ whole genome shotgun (WGS) entry which is preliminary data.</text>
</comment>
<feature type="compositionally biased region" description="Low complexity" evidence="1">
    <location>
        <begin position="337"/>
        <end position="358"/>
    </location>
</feature>
<feature type="compositionally biased region" description="Acidic residues" evidence="1">
    <location>
        <begin position="424"/>
        <end position="434"/>
    </location>
</feature>
<feature type="compositionally biased region" description="Basic residues" evidence="1">
    <location>
        <begin position="541"/>
        <end position="564"/>
    </location>
</feature>
<evidence type="ECO:0000256" key="1">
    <source>
        <dbReference type="SAM" id="MobiDB-lite"/>
    </source>
</evidence>
<feature type="compositionally biased region" description="Basic and acidic residues" evidence="1">
    <location>
        <begin position="92"/>
        <end position="113"/>
    </location>
</feature>
<organism evidence="2 3">
    <name type="scientific">Beauveria asiatica</name>
    <dbReference type="NCBI Taxonomy" id="1069075"/>
    <lineage>
        <taxon>Eukaryota</taxon>
        <taxon>Fungi</taxon>
        <taxon>Dikarya</taxon>
        <taxon>Ascomycota</taxon>
        <taxon>Pezizomycotina</taxon>
        <taxon>Sordariomycetes</taxon>
        <taxon>Hypocreomycetidae</taxon>
        <taxon>Hypocreales</taxon>
        <taxon>Cordycipitaceae</taxon>
        <taxon>Beauveria</taxon>
    </lineage>
</organism>
<dbReference type="InterPro" id="IPR035979">
    <property type="entry name" value="RBD_domain_sf"/>
</dbReference>
<dbReference type="Proteomes" id="UP001397290">
    <property type="component" value="Unassembled WGS sequence"/>
</dbReference>
<feature type="compositionally biased region" description="Basic and acidic residues" evidence="1">
    <location>
        <begin position="250"/>
        <end position="265"/>
    </location>
</feature>
<feature type="compositionally biased region" description="Basic residues" evidence="1">
    <location>
        <begin position="283"/>
        <end position="292"/>
    </location>
</feature>
<evidence type="ECO:0000313" key="2">
    <source>
        <dbReference type="EMBL" id="KAK8145950.1"/>
    </source>
</evidence>
<evidence type="ECO:0000313" key="3">
    <source>
        <dbReference type="Proteomes" id="UP001397290"/>
    </source>
</evidence>
<reference evidence="2 3" key="1">
    <citation type="submission" date="2020-02" db="EMBL/GenBank/DDBJ databases">
        <title>Comparative genomics of the hypocrealean fungal genus Beauvera.</title>
        <authorList>
            <person name="Showalter D.N."/>
            <person name="Bushley K.E."/>
            <person name="Rehner S.A."/>
        </authorList>
    </citation>
    <scope>NUCLEOTIDE SEQUENCE [LARGE SCALE GENOMIC DNA]</scope>
    <source>
        <strain evidence="2 3">ARSEF4384</strain>
    </source>
</reference>
<dbReference type="Gene3D" id="3.30.70.330">
    <property type="match status" value="1"/>
</dbReference>
<protein>
    <recommendedName>
        <fullName evidence="4">Suppressor protein SRP40</fullName>
    </recommendedName>
</protein>
<dbReference type="InterPro" id="IPR012677">
    <property type="entry name" value="Nucleotide-bd_a/b_plait_sf"/>
</dbReference>
<dbReference type="AlphaFoldDB" id="A0AAW0RVC0"/>
<dbReference type="EMBL" id="JAAHCF010000244">
    <property type="protein sequence ID" value="KAK8145950.1"/>
    <property type="molecule type" value="Genomic_DNA"/>
</dbReference>
<feature type="compositionally biased region" description="Basic and acidic residues" evidence="1">
    <location>
        <begin position="167"/>
        <end position="197"/>
    </location>
</feature>